<dbReference type="PROSITE" id="PS51755">
    <property type="entry name" value="OMPR_PHOB"/>
    <property type="match status" value="1"/>
</dbReference>
<dbReference type="InterPro" id="IPR001789">
    <property type="entry name" value="Sig_transdc_resp-reg_receiver"/>
</dbReference>
<accession>A0ABP3TFU2</accession>
<dbReference type="SMART" id="SM00862">
    <property type="entry name" value="Trans_reg_C"/>
    <property type="match status" value="1"/>
</dbReference>
<evidence type="ECO:0000256" key="3">
    <source>
        <dbReference type="PROSITE-ProRule" id="PRU01091"/>
    </source>
</evidence>
<feature type="domain" description="Response regulatory" evidence="4">
    <location>
        <begin position="2"/>
        <end position="121"/>
    </location>
</feature>
<dbReference type="PANTHER" id="PTHR48111:SF11">
    <property type="entry name" value="TWO-COMPONENT RESPONSE REGULATOR"/>
    <property type="match status" value="1"/>
</dbReference>
<feature type="DNA-binding region" description="OmpR/PhoB-type" evidence="3">
    <location>
        <begin position="134"/>
        <end position="233"/>
    </location>
</feature>
<dbReference type="SUPFAM" id="SSF52172">
    <property type="entry name" value="CheY-like"/>
    <property type="match status" value="1"/>
</dbReference>
<proteinExistence type="predicted"/>
<gene>
    <name evidence="6" type="ORF">GCM10009104_29240</name>
</gene>
<name>A0ABP3TFU2_9GAMM</name>
<dbReference type="Proteomes" id="UP001499915">
    <property type="component" value="Unassembled WGS sequence"/>
</dbReference>
<evidence type="ECO:0000313" key="6">
    <source>
        <dbReference type="EMBL" id="GAA0698807.1"/>
    </source>
</evidence>
<protein>
    <submittedName>
        <fullName evidence="6">Response regulator transcription factor</fullName>
    </submittedName>
</protein>
<keyword evidence="2" id="KW-0597">Phosphoprotein</keyword>
<dbReference type="PANTHER" id="PTHR48111">
    <property type="entry name" value="REGULATOR OF RPOS"/>
    <property type="match status" value="1"/>
</dbReference>
<evidence type="ECO:0000259" key="5">
    <source>
        <dbReference type="PROSITE" id="PS51755"/>
    </source>
</evidence>
<dbReference type="InterPro" id="IPR036388">
    <property type="entry name" value="WH-like_DNA-bd_sf"/>
</dbReference>
<dbReference type="RefSeq" id="WP_343807551.1">
    <property type="nucleotide sequence ID" value="NZ_BAAAET010000004.1"/>
</dbReference>
<feature type="domain" description="OmpR/PhoB-type" evidence="5">
    <location>
        <begin position="134"/>
        <end position="233"/>
    </location>
</feature>
<dbReference type="InterPro" id="IPR001867">
    <property type="entry name" value="OmpR/PhoB-type_DNA-bd"/>
</dbReference>
<keyword evidence="1 3" id="KW-0238">DNA-binding</keyword>
<dbReference type="CDD" id="cd17574">
    <property type="entry name" value="REC_OmpR"/>
    <property type="match status" value="1"/>
</dbReference>
<dbReference type="PROSITE" id="PS50110">
    <property type="entry name" value="RESPONSE_REGULATORY"/>
    <property type="match status" value="1"/>
</dbReference>
<organism evidence="6 7">
    <name type="scientific">Marinobacterium maritimum</name>
    <dbReference type="NCBI Taxonomy" id="500162"/>
    <lineage>
        <taxon>Bacteria</taxon>
        <taxon>Pseudomonadati</taxon>
        <taxon>Pseudomonadota</taxon>
        <taxon>Gammaproteobacteria</taxon>
        <taxon>Oceanospirillales</taxon>
        <taxon>Oceanospirillaceae</taxon>
        <taxon>Marinobacterium</taxon>
    </lineage>
</organism>
<dbReference type="SMART" id="SM00448">
    <property type="entry name" value="REC"/>
    <property type="match status" value="1"/>
</dbReference>
<evidence type="ECO:0000313" key="7">
    <source>
        <dbReference type="Proteomes" id="UP001499915"/>
    </source>
</evidence>
<reference evidence="7" key="1">
    <citation type="journal article" date="2019" name="Int. J. Syst. Evol. Microbiol.">
        <title>The Global Catalogue of Microorganisms (GCM) 10K type strain sequencing project: providing services to taxonomists for standard genome sequencing and annotation.</title>
        <authorList>
            <consortium name="The Broad Institute Genomics Platform"/>
            <consortium name="The Broad Institute Genome Sequencing Center for Infectious Disease"/>
            <person name="Wu L."/>
            <person name="Ma J."/>
        </authorList>
    </citation>
    <scope>NUCLEOTIDE SEQUENCE [LARGE SCALE GENOMIC DNA]</scope>
    <source>
        <strain evidence="7">JCM 15134</strain>
    </source>
</reference>
<keyword evidence="7" id="KW-1185">Reference proteome</keyword>
<feature type="modified residue" description="4-aspartylphosphate" evidence="2">
    <location>
        <position position="56"/>
    </location>
</feature>
<dbReference type="Gene3D" id="3.40.50.2300">
    <property type="match status" value="1"/>
</dbReference>
<dbReference type="InterPro" id="IPR039420">
    <property type="entry name" value="WalR-like"/>
</dbReference>
<evidence type="ECO:0000256" key="1">
    <source>
        <dbReference type="ARBA" id="ARBA00023125"/>
    </source>
</evidence>
<dbReference type="Pfam" id="PF00072">
    <property type="entry name" value="Response_reg"/>
    <property type="match status" value="1"/>
</dbReference>
<evidence type="ECO:0000259" key="4">
    <source>
        <dbReference type="PROSITE" id="PS50110"/>
    </source>
</evidence>
<dbReference type="Pfam" id="PF00486">
    <property type="entry name" value="Trans_reg_C"/>
    <property type="match status" value="1"/>
</dbReference>
<dbReference type="InterPro" id="IPR011006">
    <property type="entry name" value="CheY-like_superfamily"/>
</dbReference>
<comment type="caution">
    <text evidence="6">The sequence shown here is derived from an EMBL/GenBank/DDBJ whole genome shotgun (WGS) entry which is preliminary data.</text>
</comment>
<dbReference type="Gene3D" id="1.10.10.10">
    <property type="entry name" value="Winged helix-like DNA-binding domain superfamily/Winged helix DNA-binding domain"/>
    <property type="match status" value="1"/>
</dbReference>
<dbReference type="CDD" id="cd00383">
    <property type="entry name" value="trans_reg_C"/>
    <property type="match status" value="1"/>
</dbReference>
<dbReference type="EMBL" id="BAAAET010000004">
    <property type="protein sequence ID" value="GAA0698807.1"/>
    <property type="molecule type" value="Genomic_DNA"/>
</dbReference>
<evidence type="ECO:0000256" key="2">
    <source>
        <dbReference type="PROSITE-ProRule" id="PRU00169"/>
    </source>
</evidence>
<dbReference type="Gene3D" id="6.10.250.690">
    <property type="match status" value="1"/>
</dbReference>
<sequence>MKILIAEDDLNIRMGLKDLLEMEGYDCIEAADGEQAWALYNEQIAGRPGPALVLLDIMMPKLDGYAVCRRIRQQDQQLPVIFITARSEEIDQVLGLELGADDYIKKPFGSREVIARIRAVARRCLAHAASEPEQGSFQMADLQVYPDELRAERNGHKIDLSLRDLRILQLLHRNRGKVLSRDTLFDECWGRQYLPSSRTLDQHISKLRKAVERDAQAPEIIITVHGIGYRFDG</sequence>